<evidence type="ECO:0000313" key="2">
    <source>
        <dbReference type="EMBL" id="KNZ60166.1"/>
    </source>
</evidence>
<gene>
    <name evidence="2" type="ORF">VP01_1600g6</name>
</gene>
<evidence type="ECO:0000313" key="3">
    <source>
        <dbReference type="Proteomes" id="UP000037035"/>
    </source>
</evidence>
<keyword evidence="3" id="KW-1185">Reference proteome</keyword>
<dbReference type="AlphaFoldDB" id="A0A0L6VHB0"/>
<dbReference type="OrthoDB" id="2518090at2759"/>
<dbReference type="VEuPathDB" id="FungiDB:VP01_1600g6"/>
<accession>A0A0L6VHB0</accession>
<protein>
    <submittedName>
        <fullName evidence="2">Uncharacterized protein</fullName>
    </submittedName>
</protein>
<reference evidence="2 3" key="1">
    <citation type="submission" date="2015-08" db="EMBL/GenBank/DDBJ databases">
        <title>Next Generation Sequencing and Analysis of the Genome of Puccinia sorghi L Schw, the Causal Agent of Maize Common Rust.</title>
        <authorList>
            <person name="Rochi L."/>
            <person name="Burguener G."/>
            <person name="Darino M."/>
            <person name="Turjanski A."/>
            <person name="Kreff E."/>
            <person name="Dieguez M.J."/>
            <person name="Sacco F."/>
        </authorList>
    </citation>
    <scope>NUCLEOTIDE SEQUENCE [LARGE SCALE GENOMIC DNA]</scope>
    <source>
        <strain evidence="2 3">RO10H11247</strain>
    </source>
</reference>
<sequence>MVRNIKIRVVRHVLIARFSLLSNVVSLAFHVGGEGARQEHLAGYDFEDALDRFLNGQLEPLLQSRDNWVTSEFPTDDLSLHSGQSSHHLSKPAEPRNGLANHSIAVPQQFEGSSSSPSAPLPVAAHNLEINMDHCLEPLESPPHKRLRITPEFLGDFDEISAPIENPAVAPVKLTQPGPLVNVALPTAHQNTIRKLSKDGAGTANYHKIDWVANFRLERPLTPSVISDSKEQYQRRVDSEVETSLAECDEMLKDSWPYDLISAAWLWQSDNPPPKDSTLFQQFNTKLDRKMKELNKTPLPQWSRPVNMVPEHPILMIPKSYMVQGPQDILIRIANFNNIQQGRSRSLSSISKDILSIAEWLIIYHRMGNWSNIWPSLLETGAAISENHLIDWLFGIIFEENDGSLPLLGKVKMVFPASEKRARMFGALQKYLSQVLGAPGSTRAKDIPARSLIILYAWYISSVEEQMPGTASHLHPGPFWRALTPCTLSENDRPHQLNYINSI</sequence>
<dbReference type="Proteomes" id="UP000037035">
    <property type="component" value="Unassembled WGS sequence"/>
</dbReference>
<evidence type="ECO:0000256" key="1">
    <source>
        <dbReference type="SAM" id="MobiDB-lite"/>
    </source>
</evidence>
<dbReference type="EMBL" id="LAVV01006394">
    <property type="protein sequence ID" value="KNZ60166.1"/>
    <property type="molecule type" value="Genomic_DNA"/>
</dbReference>
<name>A0A0L6VHB0_9BASI</name>
<organism evidence="2 3">
    <name type="scientific">Puccinia sorghi</name>
    <dbReference type="NCBI Taxonomy" id="27349"/>
    <lineage>
        <taxon>Eukaryota</taxon>
        <taxon>Fungi</taxon>
        <taxon>Dikarya</taxon>
        <taxon>Basidiomycota</taxon>
        <taxon>Pucciniomycotina</taxon>
        <taxon>Pucciniomycetes</taxon>
        <taxon>Pucciniales</taxon>
        <taxon>Pucciniaceae</taxon>
        <taxon>Puccinia</taxon>
    </lineage>
</organism>
<proteinExistence type="predicted"/>
<feature type="region of interest" description="Disordered" evidence="1">
    <location>
        <begin position="79"/>
        <end position="99"/>
    </location>
</feature>
<comment type="caution">
    <text evidence="2">The sequence shown here is derived from an EMBL/GenBank/DDBJ whole genome shotgun (WGS) entry which is preliminary data.</text>
</comment>